<keyword evidence="3" id="KW-1185">Reference proteome</keyword>
<comment type="caution">
    <text evidence="2">The sequence shown here is derived from an EMBL/GenBank/DDBJ whole genome shotgun (WGS) entry which is preliminary data.</text>
</comment>
<sequence>MSGAVADMDALRVEKIKEGLNCMRMFKRRTVVWPSTLFVGPYEFKSTLYDISLGGVRMKLDLPLARGAYVKVRIKELQKMDAQVVWHSSGFIGFKFVDDPETVRELLGELAVGMD</sequence>
<protein>
    <submittedName>
        <fullName evidence="2">PilZ domain-containing protein</fullName>
    </submittedName>
</protein>
<dbReference type="Gene3D" id="2.40.10.220">
    <property type="entry name" value="predicted glycosyltransferase like domains"/>
    <property type="match status" value="1"/>
</dbReference>
<gene>
    <name evidence="2" type="ORF">FIV46_16135</name>
</gene>
<dbReference type="Pfam" id="PF07238">
    <property type="entry name" value="PilZ"/>
    <property type="match status" value="1"/>
</dbReference>
<dbReference type="GO" id="GO:0035438">
    <property type="term" value="F:cyclic-di-GMP binding"/>
    <property type="evidence" value="ECO:0007669"/>
    <property type="project" value="InterPro"/>
</dbReference>
<evidence type="ECO:0000313" key="3">
    <source>
        <dbReference type="Proteomes" id="UP000319148"/>
    </source>
</evidence>
<evidence type="ECO:0000313" key="2">
    <source>
        <dbReference type="EMBL" id="TPD57635.1"/>
    </source>
</evidence>
<dbReference type="RefSeq" id="WP_139941950.1">
    <property type="nucleotide sequence ID" value="NZ_JBHSYP010000005.1"/>
</dbReference>
<evidence type="ECO:0000259" key="1">
    <source>
        <dbReference type="Pfam" id="PF07238"/>
    </source>
</evidence>
<dbReference type="OrthoDB" id="8479891at2"/>
<dbReference type="InterPro" id="IPR009875">
    <property type="entry name" value="PilZ_domain"/>
</dbReference>
<name>A0A501PBM4_9PROT</name>
<dbReference type="EMBL" id="VFIY01000018">
    <property type="protein sequence ID" value="TPD57635.1"/>
    <property type="molecule type" value="Genomic_DNA"/>
</dbReference>
<organism evidence="2 3">
    <name type="scientific">Emcibacter nanhaiensis</name>
    <dbReference type="NCBI Taxonomy" id="1505037"/>
    <lineage>
        <taxon>Bacteria</taxon>
        <taxon>Pseudomonadati</taxon>
        <taxon>Pseudomonadota</taxon>
        <taxon>Alphaproteobacteria</taxon>
        <taxon>Emcibacterales</taxon>
        <taxon>Emcibacteraceae</taxon>
        <taxon>Emcibacter</taxon>
    </lineage>
</organism>
<accession>A0A501PBM4</accession>
<dbReference type="SUPFAM" id="SSF141371">
    <property type="entry name" value="PilZ domain-like"/>
    <property type="match status" value="1"/>
</dbReference>
<proteinExistence type="predicted"/>
<dbReference type="AlphaFoldDB" id="A0A501PBM4"/>
<feature type="domain" description="PilZ" evidence="1">
    <location>
        <begin position="24"/>
        <end position="110"/>
    </location>
</feature>
<reference evidence="3" key="1">
    <citation type="submission" date="2019-06" db="EMBL/GenBank/DDBJ databases">
        <title>The complete genome of Emcibacter congregatus ZYLT.</title>
        <authorList>
            <person name="Zhao Z."/>
        </authorList>
    </citation>
    <scope>NUCLEOTIDE SEQUENCE [LARGE SCALE GENOMIC DNA]</scope>
    <source>
        <strain evidence="3">MCCC 1A06723</strain>
    </source>
</reference>
<dbReference type="Proteomes" id="UP000319148">
    <property type="component" value="Unassembled WGS sequence"/>
</dbReference>